<evidence type="ECO:0000256" key="4">
    <source>
        <dbReference type="ARBA" id="ARBA00022989"/>
    </source>
</evidence>
<feature type="chain" id="PRO_5010479262" evidence="11">
    <location>
        <begin position="22"/>
        <end position="378"/>
    </location>
</feature>
<dbReference type="RefSeq" id="XP_012865254.1">
    <property type="nucleotide sequence ID" value="XM_013009800.1"/>
</dbReference>
<dbReference type="PANTHER" id="PTHR13869">
    <property type="entry name" value="MYELIN P0 RELATED"/>
    <property type="match status" value="1"/>
</dbReference>
<organism evidence="13 14">
    <name type="scientific">Dipodomys ordii</name>
    <name type="common">Ord's kangaroo rat</name>
    <dbReference type="NCBI Taxonomy" id="10020"/>
    <lineage>
        <taxon>Eukaryota</taxon>
        <taxon>Metazoa</taxon>
        <taxon>Chordata</taxon>
        <taxon>Craniata</taxon>
        <taxon>Vertebrata</taxon>
        <taxon>Euteleostomi</taxon>
        <taxon>Mammalia</taxon>
        <taxon>Eutheria</taxon>
        <taxon>Euarchontoglires</taxon>
        <taxon>Glires</taxon>
        <taxon>Rodentia</taxon>
        <taxon>Castorimorpha</taxon>
        <taxon>Heteromyidae</taxon>
        <taxon>Dipodomyinae</taxon>
        <taxon>Dipodomys</taxon>
    </lineage>
</organism>
<dbReference type="InterPro" id="IPR007110">
    <property type="entry name" value="Ig-like_dom"/>
</dbReference>
<dbReference type="InterPro" id="IPR013783">
    <property type="entry name" value="Ig-like_fold"/>
</dbReference>
<keyword evidence="6" id="KW-1015">Disulfide bond</keyword>
<feature type="compositionally biased region" description="Polar residues" evidence="9">
    <location>
        <begin position="369"/>
        <end position="378"/>
    </location>
</feature>
<dbReference type="GO" id="GO:0007157">
    <property type="term" value="P:heterophilic cell-cell adhesion via plasma membrane cell adhesion molecules"/>
    <property type="evidence" value="ECO:0007669"/>
    <property type="project" value="TreeGrafter"/>
</dbReference>
<dbReference type="GO" id="GO:0050839">
    <property type="term" value="F:cell adhesion molecule binding"/>
    <property type="evidence" value="ECO:0007669"/>
    <property type="project" value="TreeGrafter"/>
</dbReference>
<comment type="subcellular location">
    <subcellularLocation>
        <location evidence="1">Membrane</location>
        <topology evidence="1">Single-pass type I membrane protein</topology>
    </subcellularLocation>
</comment>
<dbReference type="GO" id="GO:0072672">
    <property type="term" value="P:neutrophil extravasation"/>
    <property type="evidence" value="ECO:0007669"/>
    <property type="project" value="TreeGrafter"/>
</dbReference>
<keyword evidence="4 10" id="KW-1133">Transmembrane helix</keyword>
<dbReference type="OrthoDB" id="10012075at2759"/>
<evidence type="ECO:0000256" key="10">
    <source>
        <dbReference type="SAM" id="Phobius"/>
    </source>
</evidence>
<evidence type="ECO:0000313" key="14">
    <source>
        <dbReference type="RefSeq" id="XP_012865254.1"/>
    </source>
</evidence>
<keyword evidence="5 10" id="KW-0472">Membrane</keyword>
<dbReference type="InterPro" id="IPR036179">
    <property type="entry name" value="Ig-like_dom_sf"/>
</dbReference>
<accession>A0A1S3EMS3</accession>
<dbReference type="GeneID" id="105980843"/>
<dbReference type="InterPro" id="IPR000920">
    <property type="entry name" value="Myelin_P0-rel"/>
</dbReference>
<feature type="transmembrane region" description="Helical" evidence="10">
    <location>
        <begin position="271"/>
        <end position="292"/>
    </location>
</feature>
<feature type="signal peptide" evidence="11">
    <location>
        <begin position="1"/>
        <end position="21"/>
    </location>
</feature>
<dbReference type="PROSITE" id="PS50835">
    <property type="entry name" value="IG_LIKE"/>
    <property type="match status" value="2"/>
</dbReference>
<dbReference type="AlphaFoldDB" id="A0A1S3EMS3"/>
<evidence type="ECO:0000313" key="13">
    <source>
        <dbReference type="Proteomes" id="UP000081671"/>
    </source>
</evidence>
<dbReference type="Gene3D" id="2.60.40.10">
    <property type="entry name" value="Immunoglobulins"/>
    <property type="match status" value="2"/>
</dbReference>
<dbReference type="KEGG" id="dord:105980843"/>
<evidence type="ECO:0000256" key="8">
    <source>
        <dbReference type="ARBA" id="ARBA00023319"/>
    </source>
</evidence>
<evidence type="ECO:0000313" key="15">
    <source>
        <dbReference type="RefSeq" id="XP_012865255.1"/>
    </source>
</evidence>
<dbReference type="CTD" id="120425"/>
<dbReference type="InterPro" id="IPR003599">
    <property type="entry name" value="Ig_sub"/>
</dbReference>
<dbReference type="InterPro" id="IPR013106">
    <property type="entry name" value="Ig_V-set"/>
</dbReference>
<dbReference type="SMART" id="SM00406">
    <property type="entry name" value="IGv"/>
    <property type="match status" value="2"/>
</dbReference>
<dbReference type="RefSeq" id="XP_012865255.1">
    <property type="nucleotide sequence ID" value="XM_013009801.1"/>
</dbReference>
<keyword evidence="2 10" id="KW-0812">Transmembrane</keyword>
<dbReference type="PANTHER" id="PTHR13869:SF22">
    <property type="entry name" value="JUNCTIONAL ADHESION MOLECULE-LIKE"/>
    <property type="match status" value="1"/>
</dbReference>
<evidence type="ECO:0000259" key="12">
    <source>
        <dbReference type="PROSITE" id="PS50835"/>
    </source>
</evidence>
<dbReference type="STRING" id="10020.ENSDORP00000025253"/>
<proteinExistence type="predicted"/>
<feature type="region of interest" description="Disordered" evidence="9">
    <location>
        <begin position="356"/>
        <end position="378"/>
    </location>
</feature>
<dbReference type="Proteomes" id="UP000081671">
    <property type="component" value="Unplaced"/>
</dbReference>
<dbReference type="PRINTS" id="PR00213">
    <property type="entry name" value="MYELINP0"/>
</dbReference>
<evidence type="ECO:0000256" key="3">
    <source>
        <dbReference type="ARBA" id="ARBA00022729"/>
    </source>
</evidence>
<reference evidence="14 15" key="1">
    <citation type="submission" date="2025-04" db="UniProtKB">
        <authorList>
            <consortium name="RefSeq"/>
        </authorList>
    </citation>
    <scope>IDENTIFICATION</scope>
    <source>
        <tissue evidence="14 15">Kidney</tissue>
    </source>
</reference>
<feature type="domain" description="Ig-like" evidence="12">
    <location>
        <begin position="4"/>
        <end position="132"/>
    </location>
</feature>
<dbReference type="Pfam" id="PF07686">
    <property type="entry name" value="V-set"/>
    <property type="match status" value="2"/>
</dbReference>
<name>A0A1S3EMS3_DIPOR</name>
<evidence type="ECO:0000256" key="9">
    <source>
        <dbReference type="SAM" id="MobiDB-lite"/>
    </source>
</evidence>
<dbReference type="GO" id="GO:0030593">
    <property type="term" value="P:neutrophil chemotaxis"/>
    <property type="evidence" value="ECO:0007669"/>
    <property type="project" value="TreeGrafter"/>
</dbReference>
<keyword evidence="8" id="KW-0393">Immunoglobulin domain</keyword>
<keyword evidence="13" id="KW-1185">Reference proteome</keyword>
<keyword evidence="3 11" id="KW-0732">Signal</keyword>
<evidence type="ECO:0000256" key="5">
    <source>
        <dbReference type="ARBA" id="ARBA00023136"/>
    </source>
</evidence>
<dbReference type="SUPFAM" id="SSF48726">
    <property type="entry name" value="Immunoglobulin"/>
    <property type="match status" value="2"/>
</dbReference>
<sequence length="378" mass="42131">MFCPLIATLIAVLLSCSLSLSDLIASSPELMVHMGDSALLGCKFQSTEEKPLIKVDWLFSSGEHAKNEYVMYYYSNLSVSVGRFKNRARLVGDILRSDGSLLLENVQEADRGNFSCEIRRQGENVVVKKKVQVHVLPEMLREFEVHVGDSAQMGCVFHSTEKKQMTEVRWTFSSGQGAKEESVLHYDYKFNKPMGYPQGQGRFQNRVALVGDTFHNDASIVLQRVKVSDQGNYTCSIYLGNVVFRKTVTLQAIQKDSRSTSGPEGLGGNQLVIIVGIICTTLLLLPVLILIVKRSHRNTSSVNSSAMVKNLEKTGMDTPEKHIYFSVPPWDVGEEEPSGQSEATYMTMYPILPSLRSDPNNSLEKKSSARTLKTEPTF</sequence>
<dbReference type="GO" id="GO:0005886">
    <property type="term" value="C:plasma membrane"/>
    <property type="evidence" value="ECO:0007669"/>
    <property type="project" value="TreeGrafter"/>
</dbReference>
<evidence type="ECO:0000256" key="1">
    <source>
        <dbReference type="ARBA" id="ARBA00004479"/>
    </source>
</evidence>
<keyword evidence="7" id="KW-0325">Glycoprotein</keyword>
<evidence type="ECO:0000256" key="6">
    <source>
        <dbReference type="ARBA" id="ARBA00023157"/>
    </source>
</evidence>
<evidence type="ECO:0000256" key="11">
    <source>
        <dbReference type="SAM" id="SignalP"/>
    </source>
</evidence>
<evidence type="ECO:0000256" key="7">
    <source>
        <dbReference type="ARBA" id="ARBA00023180"/>
    </source>
</evidence>
<dbReference type="GO" id="GO:0035696">
    <property type="term" value="P:monocyte extravasation"/>
    <property type="evidence" value="ECO:0007669"/>
    <property type="project" value="TreeGrafter"/>
</dbReference>
<protein>
    <submittedName>
        <fullName evidence="14 15">Junctional adhesion molecule-like</fullName>
    </submittedName>
</protein>
<feature type="domain" description="Ig-like" evidence="12">
    <location>
        <begin position="137"/>
        <end position="249"/>
    </location>
</feature>
<dbReference type="SMART" id="SM00409">
    <property type="entry name" value="IG"/>
    <property type="match status" value="2"/>
</dbReference>
<evidence type="ECO:0000256" key="2">
    <source>
        <dbReference type="ARBA" id="ARBA00022692"/>
    </source>
</evidence>
<gene>
    <name evidence="14 15" type="primary">Amica1</name>
</gene>